<reference evidence="1" key="1">
    <citation type="submission" date="2020-10" db="EMBL/GenBank/DDBJ databases">
        <title>Connecting structure to function with the recovery of over 1000 high-quality activated sludge metagenome-assembled genomes encoding full-length rRNA genes using long-read sequencing.</title>
        <authorList>
            <person name="Singleton C.M."/>
            <person name="Petriglieri F."/>
            <person name="Kristensen J.M."/>
            <person name="Kirkegaard R.H."/>
            <person name="Michaelsen T.Y."/>
            <person name="Andersen M.H."/>
            <person name="Karst S.M."/>
            <person name="Dueholm M.S."/>
            <person name="Nielsen P.H."/>
            <person name="Albertsen M."/>
        </authorList>
    </citation>
    <scope>NUCLEOTIDE SEQUENCE</scope>
    <source>
        <strain evidence="1">Hirt_18-Q3-R61-65_BATAC.395</strain>
    </source>
</reference>
<name>A0A9D7K2P1_9PROT</name>
<proteinExistence type="predicted"/>
<evidence type="ECO:0000313" key="2">
    <source>
        <dbReference type="Proteomes" id="UP000886689"/>
    </source>
</evidence>
<dbReference type="AlphaFoldDB" id="A0A9D7K2P1"/>
<dbReference type="Proteomes" id="UP000886689">
    <property type="component" value="Unassembled WGS sequence"/>
</dbReference>
<protein>
    <submittedName>
        <fullName evidence="1">Uncharacterized protein</fullName>
    </submittedName>
</protein>
<dbReference type="EMBL" id="JADJUC010000009">
    <property type="protein sequence ID" value="MBK8524408.1"/>
    <property type="molecule type" value="Genomic_DNA"/>
</dbReference>
<accession>A0A9D7K2P1</accession>
<gene>
    <name evidence="1" type="ORF">IPL58_10050</name>
</gene>
<comment type="caution">
    <text evidence="1">The sequence shown here is derived from an EMBL/GenBank/DDBJ whole genome shotgun (WGS) entry which is preliminary data.</text>
</comment>
<sequence>MTDRGSDARQRFIGRGLDRLFHRHGGYPADLSESASALPECSDARQTTEIRQTPLAAAEQVSGRVHQVIIAFQFYDKSVQRLGHVTHSLDALSNSWSGISSASSIRSNGHDLQENTRAKYTTPDEREMFEAVRRGVPASKAIEQYVEAPQKQAGRRYRAVLNSFNQPLFATLLQIAIRCVVTGVMPETYSTSTHSSSASAASPVERIRAVARA</sequence>
<evidence type="ECO:0000313" key="1">
    <source>
        <dbReference type="EMBL" id="MBK8524408.1"/>
    </source>
</evidence>
<organism evidence="1 2">
    <name type="scientific">Candidatus Proximibacter danicus</name>
    <dbReference type="NCBI Taxonomy" id="2954365"/>
    <lineage>
        <taxon>Bacteria</taxon>
        <taxon>Pseudomonadati</taxon>
        <taxon>Pseudomonadota</taxon>
        <taxon>Betaproteobacteria</taxon>
        <taxon>Candidatus Proximibacter</taxon>
    </lineage>
</organism>